<dbReference type="Pfam" id="PF13516">
    <property type="entry name" value="LRR_6"/>
    <property type="match status" value="3"/>
</dbReference>
<dbReference type="Gene3D" id="3.80.10.10">
    <property type="entry name" value="Ribonuclease Inhibitor"/>
    <property type="match status" value="2"/>
</dbReference>
<dbReference type="InterPro" id="IPR001611">
    <property type="entry name" value="Leu-rich_rpt"/>
</dbReference>
<evidence type="ECO:0000313" key="2">
    <source>
        <dbReference type="Proteomes" id="UP000663887"/>
    </source>
</evidence>
<name>A0A816U304_9BILA</name>
<dbReference type="SUPFAM" id="SSF52047">
    <property type="entry name" value="RNI-like"/>
    <property type="match status" value="1"/>
</dbReference>
<dbReference type="SMART" id="SM00368">
    <property type="entry name" value="LRR_RI"/>
    <property type="match status" value="5"/>
</dbReference>
<dbReference type="PANTHER" id="PTHR47679:SF2">
    <property type="entry name" value="C-TERMINAL OF ROC (COR) DOMAIN-CONTAINING PROTEIN"/>
    <property type="match status" value="1"/>
</dbReference>
<comment type="caution">
    <text evidence="1">The sequence shown here is derived from an EMBL/GenBank/DDBJ whole genome shotgun (WGS) entry which is preliminary data.</text>
</comment>
<evidence type="ECO:0000313" key="1">
    <source>
        <dbReference type="EMBL" id="CAF2104087.1"/>
    </source>
</evidence>
<dbReference type="AlphaFoldDB" id="A0A816U304"/>
<sequence length="911" mass="104842">MERTNPKAKIQSVRFHDILVQIQTVDFNGIECLCLEDVQRRFPPVTALCFDNIQLSFLRDTNGDQLIPLRIEAITDQIIEAVEPSEQSNVVMHRFLNRIDTNMQEMNKKTDIILANTQETLVRIKHVMTQMYELHEYTTPRYFFILPAKHHNWTSINTVQNMFLLHYKLYFLCECSDEPDKLHIAPHDGYSIKKPSEFIASYGSYLRTTVNIVRTIFSIGGVVIPQSETVSPLVASALPPFTKESSNYTDVNSKLDVVEKMLNQTNDYHSRVDSSMIQKAVLPKVPLQGAQLRELEAFLEHVDDQHSLGNLYRITTNDGHVRWVCLEHYNAIGYHSRMSEYVRQLESIGGKFSYETKEVILTGNLTAKNITMFCDILTKGFAILTLVLENCLIDSKDLDELFDVTINRSSIQRIVIITVEVRKWMKMSKYICNYMMINLKNQSLKVQFSNQCQTEDARLLARLLRQNKICRTFIFFGYDIPINNQDLLLCLKETRELTTLVLHHFMNIEFLNEILTSNCSPSRIKLSHCFNLSSTLFGLCQAVGQNENLVDLDIMDNTCIDDKAATIELLTVLRKHKTIKNVRLHVFNIQPSNENETCLITSLLQDSFISHLRISDSIISPELIEALIHASEHRHSLTCLEFYNSQLNCDNISRLQLLYANESLTHLFISEQQYFSTGIIEIREQLNNEISHYQKAKLEKQITQTYIYSSICLDNMDLVDQYMEIIVKQTIIIKQCSFISLQFNKFTSIGISILAGALTGNDTLETLNLGNNYISDSGVYFLATILAVNNHTLKTLVLQKNRITDRGAKYLARMLETNQTLLWLYLGENEISDEGVRILTQTIENQNHTLELLVFSGNKLVSDLSVDYLLQMIEHNQSLKKLWLDDCSLSETGKQRLAKIPESKKDFYIRV</sequence>
<dbReference type="InterPro" id="IPR032675">
    <property type="entry name" value="LRR_dom_sf"/>
</dbReference>
<dbReference type="PANTHER" id="PTHR47679">
    <property type="entry name" value="PROTEIN TORNADO 1"/>
    <property type="match status" value="1"/>
</dbReference>
<dbReference type="Proteomes" id="UP000663887">
    <property type="component" value="Unassembled WGS sequence"/>
</dbReference>
<protein>
    <submittedName>
        <fullName evidence="1">Uncharacterized protein</fullName>
    </submittedName>
</protein>
<dbReference type="EMBL" id="CAJNRG010008414">
    <property type="protein sequence ID" value="CAF2104087.1"/>
    <property type="molecule type" value="Genomic_DNA"/>
</dbReference>
<gene>
    <name evidence="1" type="ORF">XDN619_LOCUS19279</name>
</gene>
<organism evidence="1 2">
    <name type="scientific">Rotaria magnacalcarata</name>
    <dbReference type="NCBI Taxonomy" id="392030"/>
    <lineage>
        <taxon>Eukaryota</taxon>
        <taxon>Metazoa</taxon>
        <taxon>Spiralia</taxon>
        <taxon>Gnathifera</taxon>
        <taxon>Rotifera</taxon>
        <taxon>Eurotatoria</taxon>
        <taxon>Bdelloidea</taxon>
        <taxon>Philodinida</taxon>
        <taxon>Philodinidae</taxon>
        <taxon>Rotaria</taxon>
    </lineage>
</organism>
<reference evidence="1" key="1">
    <citation type="submission" date="2021-02" db="EMBL/GenBank/DDBJ databases">
        <authorList>
            <person name="Nowell W R."/>
        </authorList>
    </citation>
    <scope>NUCLEOTIDE SEQUENCE</scope>
</reference>
<accession>A0A816U304</accession>
<proteinExistence type="predicted"/>